<keyword evidence="3" id="KW-1185">Reference proteome</keyword>
<proteinExistence type="predicted"/>
<keyword evidence="1" id="KW-0732">Signal</keyword>
<dbReference type="Proteomes" id="UP000645257">
    <property type="component" value="Unassembled WGS sequence"/>
</dbReference>
<dbReference type="NCBIfam" id="NF046077">
    <property type="entry name" value="LPS_M949_RS01915"/>
    <property type="match status" value="1"/>
</dbReference>
<dbReference type="EMBL" id="BMYX01000001">
    <property type="protein sequence ID" value="GGY02692.1"/>
    <property type="molecule type" value="Genomic_DNA"/>
</dbReference>
<feature type="signal peptide" evidence="1">
    <location>
        <begin position="1"/>
        <end position="18"/>
    </location>
</feature>
<evidence type="ECO:0000256" key="1">
    <source>
        <dbReference type="SAM" id="SignalP"/>
    </source>
</evidence>
<comment type="caution">
    <text evidence="2">The sequence shown here is derived from an EMBL/GenBank/DDBJ whole genome shotgun (WGS) entry which is preliminary data.</text>
</comment>
<evidence type="ECO:0000313" key="3">
    <source>
        <dbReference type="Proteomes" id="UP000645257"/>
    </source>
</evidence>
<organism evidence="2 3">
    <name type="scientific">Paludibacterium paludis</name>
    <dbReference type="NCBI Taxonomy" id="1225769"/>
    <lineage>
        <taxon>Bacteria</taxon>
        <taxon>Pseudomonadati</taxon>
        <taxon>Pseudomonadota</taxon>
        <taxon>Betaproteobacteria</taxon>
        <taxon>Neisseriales</taxon>
        <taxon>Chromobacteriaceae</taxon>
        <taxon>Paludibacterium</taxon>
    </lineage>
</organism>
<accession>A0A918U6F6</accession>
<dbReference type="AlphaFoldDB" id="A0A918U6F6"/>
<name>A0A918U6F6_9NEIS</name>
<evidence type="ECO:0000313" key="2">
    <source>
        <dbReference type="EMBL" id="GGY02692.1"/>
    </source>
</evidence>
<gene>
    <name evidence="2" type="ORF">GCM10011289_01040</name>
</gene>
<reference evidence="2" key="1">
    <citation type="journal article" date="2014" name="Int. J. Syst. Evol. Microbiol.">
        <title>Complete genome sequence of Corynebacterium casei LMG S-19264T (=DSM 44701T), isolated from a smear-ripened cheese.</title>
        <authorList>
            <consortium name="US DOE Joint Genome Institute (JGI-PGF)"/>
            <person name="Walter F."/>
            <person name="Albersmeier A."/>
            <person name="Kalinowski J."/>
            <person name="Ruckert C."/>
        </authorList>
    </citation>
    <scope>NUCLEOTIDE SEQUENCE</scope>
    <source>
        <strain evidence="2">KCTC 32182</strain>
    </source>
</reference>
<dbReference type="InterPro" id="IPR058148">
    <property type="entry name" value="M949_RS01915-like_dom"/>
</dbReference>
<protein>
    <submittedName>
        <fullName evidence="2">Uncharacterized protein</fullName>
    </submittedName>
</protein>
<reference evidence="2" key="2">
    <citation type="submission" date="2020-09" db="EMBL/GenBank/DDBJ databases">
        <authorList>
            <person name="Sun Q."/>
            <person name="Kim S."/>
        </authorList>
    </citation>
    <scope>NUCLEOTIDE SEQUENCE</scope>
    <source>
        <strain evidence="2">KCTC 32182</strain>
    </source>
</reference>
<feature type="chain" id="PRO_5037712110" evidence="1">
    <location>
        <begin position="19"/>
        <end position="225"/>
    </location>
</feature>
<sequence length="225" mass="25478">MKKLVFSILLTLLSPAHASEPGISGTCGDTLPENLIPPPDRPPAGLKRYKHYCYTDASGSHDLLLSETQDRPGGDAPLSGTIEARLFRRVPNDAPRLLWTIRDRPDPQEDGVRFWAALTELTDLDHDGMVDPILVYRFQDKNRSDDPAFSGRLKIILFHQGRKVVIRARSGTLDDERETSATASYFDLPLVIRRHLVAKMAKMYRDDLFGFDNTHRFQPLKPSQR</sequence>
<dbReference type="RefSeq" id="WP_189530035.1">
    <property type="nucleotide sequence ID" value="NZ_BMYX01000001.1"/>
</dbReference>